<feature type="region of interest" description="Disordered" evidence="1">
    <location>
        <begin position="117"/>
        <end position="146"/>
    </location>
</feature>
<dbReference type="Proteomes" id="UP000800096">
    <property type="component" value="Unassembled WGS sequence"/>
</dbReference>
<reference evidence="3" key="1">
    <citation type="journal article" date="2020" name="Stud. Mycol.">
        <title>101 Dothideomycetes genomes: a test case for predicting lifestyles and emergence of pathogens.</title>
        <authorList>
            <person name="Haridas S."/>
            <person name="Albert R."/>
            <person name="Binder M."/>
            <person name="Bloem J."/>
            <person name="Labutti K."/>
            <person name="Salamov A."/>
            <person name="Andreopoulos B."/>
            <person name="Baker S."/>
            <person name="Barry K."/>
            <person name="Bills G."/>
            <person name="Bluhm B."/>
            <person name="Cannon C."/>
            <person name="Castanera R."/>
            <person name="Culley D."/>
            <person name="Daum C."/>
            <person name="Ezra D."/>
            <person name="Gonzalez J."/>
            <person name="Henrissat B."/>
            <person name="Kuo A."/>
            <person name="Liang C."/>
            <person name="Lipzen A."/>
            <person name="Lutzoni F."/>
            <person name="Magnuson J."/>
            <person name="Mondo S."/>
            <person name="Nolan M."/>
            <person name="Ohm R."/>
            <person name="Pangilinan J."/>
            <person name="Park H.-J."/>
            <person name="Ramirez L."/>
            <person name="Alfaro M."/>
            <person name="Sun H."/>
            <person name="Tritt A."/>
            <person name="Yoshinaga Y."/>
            <person name="Zwiers L.-H."/>
            <person name="Turgeon B."/>
            <person name="Goodwin S."/>
            <person name="Spatafora J."/>
            <person name="Crous P."/>
            <person name="Grigoriev I."/>
        </authorList>
    </citation>
    <scope>NUCLEOTIDE SEQUENCE</scope>
    <source>
        <strain evidence="3">HMLAC05119</strain>
    </source>
</reference>
<evidence type="ECO:0000256" key="2">
    <source>
        <dbReference type="SAM" id="Phobius"/>
    </source>
</evidence>
<accession>A0A6A5R3Q5</accession>
<protein>
    <submittedName>
        <fullName evidence="3">Uncharacterized protein</fullName>
    </submittedName>
</protein>
<dbReference type="EMBL" id="ML979132">
    <property type="protein sequence ID" value="KAF1921644.1"/>
    <property type="molecule type" value="Genomic_DNA"/>
</dbReference>
<evidence type="ECO:0000313" key="4">
    <source>
        <dbReference type="Proteomes" id="UP000800096"/>
    </source>
</evidence>
<gene>
    <name evidence="3" type="ORF">BDU57DRAFT_510564</name>
</gene>
<feature type="transmembrane region" description="Helical" evidence="2">
    <location>
        <begin position="47"/>
        <end position="69"/>
    </location>
</feature>
<evidence type="ECO:0000313" key="3">
    <source>
        <dbReference type="EMBL" id="KAF1921644.1"/>
    </source>
</evidence>
<keyword evidence="2" id="KW-0472">Membrane</keyword>
<organism evidence="3 4">
    <name type="scientific">Ampelomyces quisqualis</name>
    <name type="common">Powdery mildew agent</name>
    <dbReference type="NCBI Taxonomy" id="50730"/>
    <lineage>
        <taxon>Eukaryota</taxon>
        <taxon>Fungi</taxon>
        <taxon>Dikarya</taxon>
        <taxon>Ascomycota</taxon>
        <taxon>Pezizomycotina</taxon>
        <taxon>Dothideomycetes</taxon>
        <taxon>Pleosporomycetidae</taxon>
        <taxon>Pleosporales</taxon>
        <taxon>Pleosporineae</taxon>
        <taxon>Phaeosphaeriaceae</taxon>
        <taxon>Ampelomyces</taxon>
    </lineage>
</organism>
<sequence length="146" mass="16145">MAPISAYLPHYALPSKREILLSRSILQGSPAPPAPTASSNDGWSPSAIIFIVAAIVIIVISVPLITIIIRRYKRKRCFEVVSEVNPNGLDSSQSSVRKDQSLKSILVTHELQRSSLRVSLSGKKPEEPDVDERAWSQTEIRGGDWR</sequence>
<proteinExistence type="predicted"/>
<feature type="compositionally biased region" description="Basic and acidic residues" evidence="1">
    <location>
        <begin position="123"/>
        <end position="134"/>
    </location>
</feature>
<keyword evidence="2" id="KW-0812">Transmembrane</keyword>
<name>A0A6A5R3Q5_AMPQU</name>
<dbReference type="OrthoDB" id="3693225at2759"/>
<dbReference type="AlphaFoldDB" id="A0A6A5R3Q5"/>
<keyword evidence="2" id="KW-1133">Transmembrane helix</keyword>
<evidence type="ECO:0000256" key="1">
    <source>
        <dbReference type="SAM" id="MobiDB-lite"/>
    </source>
</evidence>
<keyword evidence="4" id="KW-1185">Reference proteome</keyword>